<feature type="transmembrane region" description="Helical" evidence="2">
    <location>
        <begin position="39"/>
        <end position="60"/>
    </location>
</feature>
<dbReference type="InterPro" id="IPR016024">
    <property type="entry name" value="ARM-type_fold"/>
</dbReference>
<dbReference type="AlphaFoldDB" id="A0A8H7XZZ5"/>
<keyword evidence="2" id="KW-0812">Transmembrane</keyword>
<reference evidence="3" key="1">
    <citation type="submission" date="2021-02" db="EMBL/GenBank/DDBJ databases">
        <title>Psilocybe cubensis genome.</title>
        <authorList>
            <person name="Mckernan K.J."/>
            <person name="Crawford S."/>
            <person name="Trippe A."/>
            <person name="Kane L.T."/>
            <person name="Mclaughlin S."/>
        </authorList>
    </citation>
    <scope>NUCLEOTIDE SEQUENCE [LARGE SCALE GENOMIC DNA]</scope>
    <source>
        <strain evidence="3">MGC-MH-2018</strain>
    </source>
</reference>
<dbReference type="InterPro" id="IPR040410">
    <property type="entry name" value="UPF0658_Golgi"/>
</dbReference>
<dbReference type="PANTHER" id="PTHR34391">
    <property type="entry name" value="UPF0658 GOLGI APPARATUS MEMBRANE PROTEIN C1952.10C-RELATED"/>
    <property type="match status" value="1"/>
</dbReference>
<dbReference type="SUPFAM" id="SSF48371">
    <property type="entry name" value="ARM repeat"/>
    <property type="match status" value="1"/>
</dbReference>
<accession>A0A8H7XZZ5</accession>
<feature type="transmembrane region" description="Helical" evidence="2">
    <location>
        <begin position="332"/>
        <end position="350"/>
    </location>
</feature>
<dbReference type="EMBL" id="JAFIQS010000004">
    <property type="protein sequence ID" value="KAG5170078.1"/>
    <property type="molecule type" value="Genomic_DNA"/>
</dbReference>
<evidence type="ECO:0000256" key="1">
    <source>
        <dbReference type="SAM" id="MobiDB-lite"/>
    </source>
</evidence>
<proteinExistence type="predicted"/>
<keyword evidence="2" id="KW-0472">Membrane</keyword>
<feature type="transmembrane region" description="Helical" evidence="2">
    <location>
        <begin position="410"/>
        <end position="433"/>
    </location>
</feature>
<feature type="transmembrane region" description="Helical" evidence="2">
    <location>
        <begin position="525"/>
        <end position="545"/>
    </location>
</feature>
<comment type="caution">
    <text evidence="3">The sequence shown here is derived from an EMBL/GenBank/DDBJ whole genome shotgun (WGS) entry which is preliminary data.</text>
</comment>
<sequence length="798" mass="87267">MSKQVFLNGGVRQCLKHTLFITKVKLLYDKITLNRFTTLYFFSAVLGCFILTSLQAVSLAHDSEACSALSSVIEGSPRLDGLAILKGNAIELCSGLPDQSGTVCVNALKLQNSLRTASLTGRDEEVEDDDDDDDVYESDVEDSDDEDDDEDDGDKDEDDDDDDDIPVGDQLDKIDISLPPIGAPVPSSTNFPLTGFETLTISDIFQTIVTKIPLPSLSITSEISSGVPITSISPTVASTTIFASSSSIAQTTSSRLSQSSTSSVPGPVITGTPTSSSSIDISFTTASTTTSAAIPQATKQRATDDFFEVRDECLVSVMWLNDILHDARREDIVLFVFQFWLLLLSFVTILNESIPHLGAGLLGHLLGTAWAAYRVHFTKSLMDQYRNEIIPNACDGRDFMGNWWEDSIKFILPLVVFQSLALLVVAYLSYKLFKVYAHQTFNRAGASPKVNRIYKLVLMFSVCLQLSSFISVASAGMWINKVSHGALAVLAKHAKLYLAGFIVTLVLQIPWLIIGWVCVRRECRIRFFIFCFISTTAFSLSITMFSSNIYRYIFSTWPFFATITITAFVLLVGTTVLGIICRLHFGEGLAHYLQVTEALEGVNFTPVYFTNDSKSDIEKPEIVPQLTRLTPDGKHVVELPVPIYATNPAGTRGVSVYSDTNASPILLSSSPPLESDLISNNRSSMFSRVLKRFSSRVPSPSAQSFKVEPTPSRKNGLLSPDAASRSIKHTSMQSEKVLSSLNGSRLTPPSSPMETLSVVSYGSNQPSISSDRSADTHRSRGPPPVRGLPANPRSRSFV</sequence>
<name>A0A8H7XZZ5_PSICU</name>
<feature type="region of interest" description="Disordered" evidence="1">
    <location>
        <begin position="254"/>
        <end position="276"/>
    </location>
</feature>
<feature type="compositionally biased region" description="Polar residues" evidence="1">
    <location>
        <begin position="729"/>
        <end position="771"/>
    </location>
</feature>
<gene>
    <name evidence="3" type="ORF">JR316_004462</name>
</gene>
<protein>
    <submittedName>
        <fullName evidence="3">Uncharacterized protein</fullName>
    </submittedName>
</protein>
<evidence type="ECO:0000313" key="3">
    <source>
        <dbReference type="EMBL" id="KAG5170078.1"/>
    </source>
</evidence>
<feature type="compositionally biased region" description="Acidic residues" evidence="1">
    <location>
        <begin position="124"/>
        <end position="166"/>
    </location>
</feature>
<dbReference type="OrthoDB" id="2684482at2759"/>
<organism evidence="3">
    <name type="scientific">Psilocybe cubensis</name>
    <name type="common">Psychedelic mushroom</name>
    <name type="synonym">Stropharia cubensis</name>
    <dbReference type="NCBI Taxonomy" id="181762"/>
    <lineage>
        <taxon>Eukaryota</taxon>
        <taxon>Fungi</taxon>
        <taxon>Dikarya</taxon>
        <taxon>Basidiomycota</taxon>
        <taxon>Agaricomycotina</taxon>
        <taxon>Agaricomycetes</taxon>
        <taxon>Agaricomycetidae</taxon>
        <taxon>Agaricales</taxon>
        <taxon>Agaricineae</taxon>
        <taxon>Strophariaceae</taxon>
        <taxon>Psilocybe</taxon>
    </lineage>
</organism>
<evidence type="ECO:0000256" key="2">
    <source>
        <dbReference type="SAM" id="Phobius"/>
    </source>
</evidence>
<feature type="transmembrane region" description="Helical" evidence="2">
    <location>
        <begin position="557"/>
        <end position="580"/>
    </location>
</feature>
<feature type="region of interest" description="Disordered" evidence="1">
    <location>
        <begin position="119"/>
        <end position="181"/>
    </location>
</feature>
<feature type="region of interest" description="Disordered" evidence="1">
    <location>
        <begin position="698"/>
        <end position="798"/>
    </location>
</feature>
<feature type="transmembrane region" description="Helical" evidence="2">
    <location>
        <begin position="496"/>
        <end position="518"/>
    </location>
</feature>
<feature type="transmembrane region" description="Helical" evidence="2">
    <location>
        <begin position="453"/>
        <end position="476"/>
    </location>
</feature>
<keyword evidence="2" id="KW-1133">Transmembrane helix</keyword>
<dbReference type="PANTHER" id="PTHR34391:SF2">
    <property type="entry name" value="TRP C-TERMINAL DOMAIN-CONTAINING PROTEIN"/>
    <property type="match status" value="1"/>
</dbReference>
<dbReference type="GO" id="GO:0005794">
    <property type="term" value="C:Golgi apparatus"/>
    <property type="evidence" value="ECO:0007669"/>
    <property type="project" value="TreeGrafter"/>
</dbReference>